<accession>A0ABV2JGK2</accession>
<dbReference type="EMBL" id="JBEPLN010000013">
    <property type="protein sequence ID" value="MET3634368.1"/>
    <property type="molecule type" value="Genomic_DNA"/>
</dbReference>
<sequence length="426" mass="50133">MEKKYAVEFLKERYLNSLKEDPTLFIGVELEFPIVSKKQEATNIEVCKSLFVHLISDLGFEIEKYDDDNFPIQLFSKVNEDRILFEVSYTTIEIAFGKVEHIQEVDMRFQRYLSVIQSYLDRYDHEIVGIGVNPNWDKNDNSPVKTDRYRMLMSYLALSEKEGFKQCHHYPQYGAFICGNQVQLDVSRSNYIKVINLFNAIEPVKAYLFANSRFKDSSWNTSISRDVFWEKSMHGLFEENVGVNSREFQSEEDFFDYLSNSALFTVQRKGEIYYFPPIKVKDYMSFASITAYNLQGETQVIFPIINDLEHHRSYQYQDLTTRGTIEFRSVCAQKFSETFSVAAFHLGLLTNLDAFENIIKSNRFYDVLGRDYKFLRKKFSSIDISDEDEQLVNDFARILLDCAYEGLSRRKREEENYLTPLYEKLS</sequence>
<dbReference type="Proteomes" id="UP001549037">
    <property type="component" value="Unassembled WGS sequence"/>
</dbReference>
<dbReference type="InterPro" id="IPR035434">
    <property type="entry name" value="GCL_bact_plant"/>
</dbReference>
<keyword evidence="3" id="KW-0547">Nucleotide-binding</keyword>
<keyword evidence="4" id="KW-0067">ATP-binding</keyword>
<protein>
    <recommendedName>
        <fullName evidence="1">glutamate--cysteine ligase</fullName>
        <ecNumber evidence="1">6.3.2.2</ecNumber>
    </recommendedName>
</protein>
<proteinExistence type="predicted"/>
<dbReference type="Pfam" id="PF04107">
    <property type="entry name" value="GCS2"/>
    <property type="match status" value="1"/>
</dbReference>
<keyword evidence="2" id="KW-0436">Ligase</keyword>
<organism evidence="6 7">
    <name type="scientific">Streptococcus porcorum</name>
    <dbReference type="NCBI Taxonomy" id="701526"/>
    <lineage>
        <taxon>Bacteria</taxon>
        <taxon>Bacillati</taxon>
        <taxon>Bacillota</taxon>
        <taxon>Bacilli</taxon>
        <taxon>Lactobacillales</taxon>
        <taxon>Streptococcaceae</taxon>
        <taxon>Streptococcus</taxon>
    </lineage>
</organism>
<keyword evidence="7" id="KW-1185">Reference proteome</keyword>
<name>A0ABV2JGK2_9STRE</name>
<dbReference type="Gene3D" id="3.30.590.20">
    <property type="match status" value="1"/>
</dbReference>
<gene>
    <name evidence="6" type="ORF">ABID28_001011</name>
</gene>
<reference evidence="6 7" key="1">
    <citation type="submission" date="2024-06" db="EMBL/GenBank/DDBJ databases">
        <title>Genomic Encyclopedia of Type Strains, Phase IV (KMG-IV): sequencing the most valuable type-strain genomes for metagenomic binning, comparative biology and taxonomic classification.</title>
        <authorList>
            <person name="Goeker M."/>
        </authorList>
    </citation>
    <scope>NUCLEOTIDE SEQUENCE [LARGE SCALE GENOMIC DNA]</scope>
    <source>
        <strain evidence="6 7">DSM 28302</strain>
    </source>
</reference>
<comment type="catalytic activity">
    <reaction evidence="5">
        <text>L-cysteine + L-glutamate + ATP = gamma-L-glutamyl-L-cysteine + ADP + phosphate + H(+)</text>
        <dbReference type="Rhea" id="RHEA:13285"/>
        <dbReference type="ChEBI" id="CHEBI:15378"/>
        <dbReference type="ChEBI" id="CHEBI:29985"/>
        <dbReference type="ChEBI" id="CHEBI:30616"/>
        <dbReference type="ChEBI" id="CHEBI:35235"/>
        <dbReference type="ChEBI" id="CHEBI:43474"/>
        <dbReference type="ChEBI" id="CHEBI:58173"/>
        <dbReference type="ChEBI" id="CHEBI:456216"/>
        <dbReference type="EC" id="6.3.2.2"/>
    </reaction>
</comment>
<dbReference type="InterPro" id="IPR006336">
    <property type="entry name" value="GCS2"/>
</dbReference>
<dbReference type="EC" id="6.3.2.2" evidence="1"/>
<dbReference type="SUPFAM" id="SSF55931">
    <property type="entry name" value="Glutamine synthetase/guanido kinase"/>
    <property type="match status" value="1"/>
</dbReference>
<evidence type="ECO:0000313" key="7">
    <source>
        <dbReference type="Proteomes" id="UP001549037"/>
    </source>
</evidence>
<evidence type="ECO:0000256" key="1">
    <source>
        <dbReference type="ARBA" id="ARBA00012220"/>
    </source>
</evidence>
<dbReference type="RefSeq" id="WP_354368663.1">
    <property type="nucleotide sequence ID" value="NZ_JBEPLN010000013.1"/>
</dbReference>
<evidence type="ECO:0000256" key="2">
    <source>
        <dbReference type="ARBA" id="ARBA00022598"/>
    </source>
</evidence>
<dbReference type="InterPro" id="IPR014746">
    <property type="entry name" value="Gln_synth/guanido_kin_cat_dom"/>
</dbReference>
<evidence type="ECO:0000256" key="3">
    <source>
        <dbReference type="ARBA" id="ARBA00022741"/>
    </source>
</evidence>
<evidence type="ECO:0000256" key="5">
    <source>
        <dbReference type="ARBA" id="ARBA00048819"/>
    </source>
</evidence>
<evidence type="ECO:0000256" key="4">
    <source>
        <dbReference type="ARBA" id="ARBA00022840"/>
    </source>
</evidence>
<evidence type="ECO:0000313" key="6">
    <source>
        <dbReference type="EMBL" id="MET3634368.1"/>
    </source>
</evidence>
<dbReference type="PANTHER" id="PTHR34378:SF1">
    <property type="entry name" value="GLUTAMATE--CYSTEINE LIGASE, CHLOROPLASTIC"/>
    <property type="match status" value="1"/>
</dbReference>
<comment type="caution">
    <text evidence="6">The sequence shown here is derived from an EMBL/GenBank/DDBJ whole genome shotgun (WGS) entry which is preliminary data.</text>
</comment>
<dbReference type="PANTHER" id="PTHR34378">
    <property type="entry name" value="GLUTAMATE--CYSTEINE LIGASE, CHLOROPLASTIC"/>
    <property type="match status" value="1"/>
</dbReference>